<dbReference type="Pfam" id="PF07586">
    <property type="entry name" value="HXXSHH"/>
    <property type="match status" value="1"/>
</dbReference>
<feature type="signal peptide" evidence="2">
    <location>
        <begin position="1"/>
        <end position="27"/>
    </location>
</feature>
<dbReference type="InterPro" id="IPR006311">
    <property type="entry name" value="TAT_signal"/>
</dbReference>
<evidence type="ECO:0000313" key="3">
    <source>
        <dbReference type="EMBL" id="OWK36083.1"/>
    </source>
</evidence>
<evidence type="ECO:0000313" key="4">
    <source>
        <dbReference type="Proteomes" id="UP000214646"/>
    </source>
</evidence>
<keyword evidence="2" id="KW-0732">Signal</keyword>
<dbReference type="PROSITE" id="PS51318">
    <property type="entry name" value="TAT"/>
    <property type="match status" value="1"/>
</dbReference>
<accession>A0A225D555</accession>
<dbReference type="AlphaFoldDB" id="A0A225D555"/>
<evidence type="ECO:0008006" key="5">
    <source>
        <dbReference type="Google" id="ProtNLM"/>
    </source>
</evidence>
<feature type="region of interest" description="Disordered" evidence="1">
    <location>
        <begin position="227"/>
        <end position="253"/>
    </location>
</feature>
<gene>
    <name evidence="3" type="ORF">FRUB_08646</name>
</gene>
<evidence type="ECO:0000256" key="2">
    <source>
        <dbReference type="SAM" id="SignalP"/>
    </source>
</evidence>
<evidence type="ECO:0000256" key="1">
    <source>
        <dbReference type="SAM" id="MobiDB-lite"/>
    </source>
</evidence>
<feature type="chain" id="PRO_5013302249" description="Tat (Twin-arginine translocation) pathway signal sequence domain protein" evidence="2">
    <location>
        <begin position="28"/>
        <end position="421"/>
    </location>
</feature>
<reference evidence="4" key="1">
    <citation type="submission" date="2017-06" db="EMBL/GenBank/DDBJ databases">
        <title>Genome analysis of Fimbriiglobus ruber SP5, the first member of the order Planctomycetales with confirmed chitinolytic capability.</title>
        <authorList>
            <person name="Ravin N.V."/>
            <person name="Rakitin A.L."/>
            <person name="Ivanova A.A."/>
            <person name="Beletsky A.V."/>
            <person name="Kulichevskaya I.S."/>
            <person name="Mardanov A.V."/>
            <person name="Dedysh S.N."/>
        </authorList>
    </citation>
    <scope>NUCLEOTIDE SEQUENCE [LARGE SCALE GENOMIC DNA]</scope>
    <source>
        <strain evidence="4">SP5</strain>
    </source>
</reference>
<keyword evidence="4" id="KW-1185">Reference proteome</keyword>
<name>A0A225D555_9BACT</name>
<proteinExistence type="predicted"/>
<feature type="compositionally biased region" description="Basic and acidic residues" evidence="1">
    <location>
        <begin position="227"/>
        <end position="244"/>
    </location>
</feature>
<protein>
    <recommendedName>
        <fullName evidence="5">Tat (Twin-arginine translocation) pathway signal sequence domain protein</fullName>
    </recommendedName>
</protein>
<dbReference type="Proteomes" id="UP000214646">
    <property type="component" value="Unassembled WGS sequence"/>
</dbReference>
<dbReference type="InterPro" id="IPR011447">
    <property type="entry name" value="DUF1552"/>
</dbReference>
<organism evidence="3 4">
    <name type="scientific">Fimbriiglobus ruber</name>
    <dbReference type="NCBI Taxonomy" id="1908690"/>
    <lineage>
        <taxon>Bacteria</taxon>
        <taxon>Pseudomonadati</taxon>
        <taxon>Planctomycetota</taxon>
        <taxon>Planctomycetia</taxon>
        <taxon>Gemmatales</taxon>
        <taxon>Gemmataceae</taxon>
        <taxon>Fimbriiglobus</taxon>
    </lineage>
</organism>
<sequence length="421" mass="45475">MPMTPTRRKFLKAAGVTLALPALEAFAPAGTGTAGPPRRAVFICAPLGLHAPFFFPEKAGKDYALTPYLEPLKDLRADFTVVSGLAHPDIGPSHDSGYSFLTAAPYPERRAGFRNSISVDQLAAEYIGGETRFASLPLSAEGFGLSWTRSGALVPSDLFPSRVFARLFLEGRPDEVRDQVRRLRDGRSILDAVGDQAKGMQPALGADDREKLDEYFTSVRELEKRLARSEEWSKKPKPKVDAKPPQDVPSPSDLVGKTKALLDLVHLAIQTDSTRLITMLLLGTSLVPPIPGVSFGHHDLSHHGQDPTKIAQLRAVELAQMKVVADFLAKLKATKEDASNLLDRTAVFFSSNLGNAATHGVKNLPVLLAGGGFRHGQHLAFEPNHAPPLSNLFVSMLQRLDVPADKFGSSTGTLTGLERVG</sequence>
<comment type="caution">
    <text evidence="3">The sequence shown here is derived from an EMBL/GenBank/DDBJ whole genome shotgun (WGS) entry which is preliminary data.</text>
</comment>
<dbReference type="EMBL" id="NIDE01000017">
    <property type="protein sequence ID" value="OWK36083.1"/>
    <property type="molecule type" value="Genomic_DNA"/>
</dbReference>